<organism evidence="1 2">
    <name type="scientific">Piloderma croceum (strain F 1598)</name>
    <dbReference type="NCBI Taxonomy" id="765440"/>
    <lineage>
        <taxon>Eukaryota</taxon>
        <taxon>Fungi</taxon>
        <taxon>Dikarya</taxon>
        <taxon>Basidiomycota</taxon>
        <taxon>Agaricomycotina</taxon>
        <taxon>Agaricomycetes</taxon>
        <taxon>Agaricomycetidae</taxon>
        <taxon>Atheliales</taxon>
        <taxon>Atheliaceae</taxon>
        <taxon>Piloderma</taxon>
    </lineage>
</organism>
<keyword evidence="2" id="KW-1185">Reference proteome</keyword>
<name>A0A0C3F5C8_PILCF</name>
<accession>A0A0C3F5C8</accession>
<evidence type="ECO:0000313" key="1">
    <source>
        <dbReference type="EMBL" id="KIM79905.1"/>
    </source>
</evidence>
<protein>
    <submittedName>
        <fullName evidence="1">Uncharacterized protein</fullName>
    </submittedName>
</protein>
<dbReference type="HOGENOM" id="CLU_078038_0_0_1"/>
<dbReference type="Proteomes" id="UP000054166">
    <property type="component" value="Unassembled WGS sequence"/>
</dbReference>
<evidence type="ECO:0000313" key="2">
    <source>
        <dbReference type="Proteomes" id="UP000054166"/>
    </source>
</evidence>
<dbReference type="EMBL" id="KN833007">
    <property type="protein sequence ID" value="KIM79905.1"/>
    <property type="molecule type" value="Genomic_DNA"/>
</dbReference>
<dbReference type="InParanoid" id="A0A0C3F5C8"/>
<dbReference type="AlphaFoldDB" id="A0A0C3F5C8"/>
<reference evidence="2" key="2">
    <citation type="submission" date="2015-01" db="EMBL/GenBank/DDBJ databases">
        <title>Evolutionary Origins and Diversification of the Mycorrhizal Mutualists.</title>
        <authorList>
            <consortium name="DOE Joint Genome Institute"/>
            <consortium name="Mycorrhizal Genomics Consortium"/>
            <person name="Kohler A."/>
            <person name="Kuo A."/>
            <person name="Nagy L.G."/>
            <person name="Floudas D."/>
            <person name="Copeland A."/>
            <person name="Barry K.W."/>
            <person name="Cichocki N."/>
            <person name="Veneault-Fourrey C."/>
            <person name="LaButti K."/>
            <person name="Lindquist E.A."/>
            <person name="Lipzen A."/>
            <person name="Lundell T."/>
            <person name="Morin E."/>
            <person name="Murat C."/>
            <person name="Riley R."/>
            <person name="Ohm R."/>
            <person name="Sun H."/>
            <person name="Tunlid A."/>
            <person name="Henrissat B."/>
            <person name="Grigoriev I.V."/>
            <person name="Hibbett D.S."/>
            <person name="Martin F."/>
        </authorList>
    </citation>
    <scope>NUCLEOTIDE SEQUENCE [LARGE SCALE GENOMIC DNA]</scope>
    <source>
        <strain evidence="2">F 1598</strain>
    </source>
</reference>
<gene>
    <name evidence="1" type="ORF">PILCRDRAFT_10073</name>
</gene>
<reference evidence="1 2" key="1">
    <citation type="submission" date="2014-04" db="EMBL/GenBank/DDBJ databases">
        <authorList>
            <consortium name="DOE Joint Genome Institute"/>
            <person name="Kuo A."/>
            <person name="Tarkka M."/>
            <person name="Buscot F."/>
            <person name="Kohler A."/>
            <person name="Nagy L.G."/>
            <person name="Floudas D."/>
            <person name="Copeland A."/>
            <person name="Barry K.W."/>
            <person name="Cichocki N."/>
            <person name="Veneault-Fourrey C."/>
            <person name="LaButti K."/>
            <person name="Lindquist E.A."/>
            <person name="Lipzen A."/>
            <person name="Lundell T."/>
            <person name="Morin E."/>
            <person name="Murat C."/>
            <person name="Sun H."/>
            <person name="Tunlid A."/>
            <person name="Henrissat B."/>
            <person name="Grigoriev I.V."/>
            <person name="Hibbett D.S."/>
            <person name="Martin F."/>
            <person name="Nordberg H.P."/>
            <person name="Cantor M.N."/>
            <person name="Hua S.X."/>
        </authorList>
    </citation>
    <scope>NUCLEOTIDE SEQUENCE [LARGE SCALE GENOMIC DNA]</scope>
    <source>
        <strain evidence="1 2">F 1598</strain>
    </source>
</reference>
<dbReference type="OrthoDB" id="3253976at2759"/>
<proteinExistence type="predicted"/>
<sequence length="244" mass="27612">MAQIILSAKSGNDLTTNELKALNIAVEPRDPVSFFGSALPNPTVDLILLNNLQRPPGAISKDNRLFFRYLEDATRRFPSGPPTESAVDDFVAFLLGMLDYDEPERVVHQHLEIGFFEDKRYRSSDEAEPQLIAEALAAFYENNRRRRDLGIRTVPSKVFAGIVMSGTAPTFYKIPVTEELVDAISCAQHPLNQIVIDKLVPPVPRLHSYMSDGMIPLENRRIVIQCLEAFKQVRVPKWFFKDII</sequence>